<reference evidence="2" key="3">
    <citation type="submission" date="2018-08" db="UniProtKB">
        <authorList>
            <consortium name="EnsemblPlants"/>
        </authorList>
    </citation>
    <scope>IDENTIFICATION</scope>
    <source>
        <strain evidence="2">cv. Bd21</strain>
    </source>
</reference>
<gene>
    <name evidence="1" type="ORF">BRADI_5g09115v3</name>
</gene>
<dbReference type="InParanoid" id="A0A0Q3E7Z7"/>
<dbReference type="Proteomes" id="UP000008810">
    <property type="component" value="Chromosome 5"/>
</dbReference>
<keyword evidence="3" id="KW-1185">Reference proteome</keyword>
<name>A0A0Q3E7Z7_BRADI</name>
<dbReference type="AlphaFoldDB" id="A0A0Q3E7Z7"/>
<dbReference type="EMBL" id="CM000884">
    <property type="protein sequence ID" value="KQJ82468.1"/>
    <property type="molecule type" value="Genomic_DNA"/>
</dbReference>
<dbReference type="PANTHER" id="PTHR36478:SF17">
    <property type="entry name" value="OS04G0614237 PROTEIN"/>
    <property type="match status" value="1"/>
</dbReference>
<dbReference type="EnsemblPlants" id="KQJ82468">
    <property type="protein sequence ID" value="KQJ82468"/>
    <property type="gene ID" value="BRADI_5g09115v3"/>
</dbReference>
<dbReference type="Gramene" id="KQJ82468">
    <property type="protein sequence ID" value="KQJ82468"/>
    <property type="gene ID" value="BRADI_5g09115v3"/>
</dbReference>
<accession>A0A0Q3E7Z7</accession>
<sequence>MTDSWSNVVFIHTCRDSLDLGRVRGKAASIIVDLVWRTPELKEHMTNARGPMKPQNILPIGFGFCRRRHVKRGPIPGSVLVRHYLHKRRMLPSSTSSHCEGLNFESLIKAKKWMVDLVEIQVWKLVSGIKGFHFDLSVKMVLLLVQPHRLILVHSEVQLDILAYHQTPIVTH</sequence>
<evidence type="ECO:0000313" key="2">
    <source>
        <dbReference type="EnsemblPlants" id="KQJ82468"/>
    </source>
</evidence>
<reference evidence="1 2" key="1">
    <citation type="journal article" date="2010" name="Nature">
        <title>Genome sequencing and analysis of the model grass Brachypodium distachyon.</title>
        <authorList>
            <consortium name="International Brachypodium Initiative"/>
        </authorList>
    </citation>
    <scope>NUCLEOTIDE SEQUENCE [LARGE SCALE GENOMIC DNA]</scope>
    <source>
        <strain evidence="1 2">Bd21</strain>
    </source>
</reference>
<evidence type="ECO:0000313" key="3">
    <source>
        <dbReference type="Proteomes" id="UP000008810"/>
    </source>
</evidence>
<dbReference type="OrthoDB" id="10663934at2759"/>
<proteinExistence type="predicted"/>
<reference evidence="1" key="2">
    <citation type="submission" date="2017-06" db="EMBL/GenBank/DDBJ databases">
        <title>WGS assembly of Brachypodium distachyon.</title>
        <authorList>
            <consortium name="The International Brachypodium Initiative"/>
            <person name="Lucas S."/>
            <person name="Harmon-Smith M."/>
            <person name="Lail K."/>
            <person name="Tice H."/>
            <person name="Grimwood J."/>
            <person name="Bruce D."/>
            <person name="Barry K."/>
            <person name="Shu S."/>
            <person name="Lindquist E."/>
            <person name="Wang M."/>
            <person name="Pitluck S."/>
            <person name="Vogel J.P."/>
            <person name="Garvin D.F."/>
            <person name="Mockler T.C."/>
            <person name="Schmutz J."/>
            <person name="Rokhsar D."/>
            <person name="Bevan M.W."/>
        </authorList>
    </citation>
    <scope>NUCLEOTIDE SEQUENCE</scope>
    <source>
        <strain evidence="1">Bd21</strain>
    </source>
</reference>
<dbReference type="PANTHER" id="PTHR36478">
    <property type="entry name" value="OS04G0614237 PROTEIN-RELATED"/>
    <property type="match status" value="1"/>
</dbReference>
<evidence type="ECO:0000313" key="1">
    <source>
        <dbReference type="EMBL" id="KQJ82468.1"/>
    </source>
</evidence>
<organism evidence="1">
    <name type="scientific">Brachypodium distachyon</name>
    <name type="common">Purple false brome</name>
    <name type="synonym">Trachynia distachya</name>
    <dbReference type="NCBI Taxonomy" id="15368"/>
    <lineage>
        <taxon>Eukaryota</taxon>
        <taxon>Viridiplantae</taxon>
        <taxon>Streptophyta</taxon>
        <taxon>Embryophyta</taxon>
        <taxon>Tracheophyta</taxon>
        <taxon>Spermatophyta</taxon>
        <taxon>Magnoliopsida</taxon>
        <taxon>Liliopsida</taxon>
        <taxon>Poales</taxon>
        <taxon>Poaceae</taxon>
        <taxon>BOP clade</taxon>
        <taxon>Pooideae</taxon>
        <taxon>Stipodae</taxon>
        <taxon>Brachypodieae</taxon>
        <taxon>Brachypodium</taxon>
    </lineage>
</organism>
<protein>
    <submittedName>
        <fullName evidence="1 2">Uncharacterized protein</fullName>
    </submittedName>
</protein>